<protein>
    <submittedName>
        <fullName evidence="1">Uncharacterized protein</fullName>
    </submittedName>
</protein>
<proteinExistence type="predicted"/>
<organism evidence="1">
    <name type="scientific">Anguilla anguilla</name>
    <name type="common">European freshwater eel</name>
    <name type="synonym">Muraena anguilla</name>
    <dbReference type="NCBI Taxonomy" id="7936"/>
    <lineage>
        <taxon>Eukaryota</taxon>
        <taxon>Metazoa</taxon>
        <taxon>Chordata</taxon>
        <taxon>Craniata</taxon>
        <taxon>Vertebrata</taxon>
        <taxon>Euteleostomi</taxon>
        <taxon>Actinopterygii</taxon>
        <taxon>Neopterygii</taxon>
        <taxon>Teleostei</taxon>
        <taxon>Anguilliformes</taxon>
        <taxon>Anguillidae</taxon>
        <taxon>Anguilla</taxon>
    </lineage>
</organism>
<dbReference type="AlphaFoldDB" id="A0A0E9XVX1"/>
<reference evidence="1" key="1">
    <citation type="submission" date="2014-11" db="EMBL/GenBank/DDBJ databases">
        <authorList>
            <person name="Amaro Gonzalez C."/>
        </authorList>
    </citation>
    <scope>NUCLEOTIDE SEQUENCE</scope>
</reference>
<name>A0A0E9XVX1_ANGAN</name>
<dbReference type="EMBL" id="GBXM01001783">
    <property type="protein sequence ID" value="JAI06795.1"/>
    <property type="molecule type" value="Transcribed_RNA"/>
</dbReference>
<sequence>MFLVIKTLKFKIQFSFKNLFIKNDFCDFLNVSQIPVMY</sequence>
<reference evidence="1" key="2">
    <citation type="journal article" date="2015" name="Fish Shellfish Immunol.">
        <title>Early steps in the European eel (Anguilla anguilla)-Vibrio vulnificus interaction in the gills: Role of the RtxA13 toxin.</title>
        <authorList>
            <person name="Callol A."/>
            <person name="Pajuelo D."/>
            <person name="Ebbesson L."/>
            <person name="Teles M."/>
            <person name="MacKenzie S."/>
            <person name="Amaro C."/>
        </authorList>
    </citation>
    <scope>NUCLEOTIDE SEQUENCE</scope>
</reference>
<evidence type="ECO:0000313" key="1">
    <source>
        <dbReference type="EMBL" id="JAI06795.1"/>
    </source>
</evidence>
<accession>A0A0E9XVX1</accession>